<keyword evidence="1 5" id="KW-0808">Transferase</keyword>
<dbReference type="Proteomes" id="UP000011014">
    <property type="component" value="Unassembled WGS sequence"/>
</dbReference>
<evidence type="ECO:0000256" key="5">
    <source>
        <dbReference type="RuleBase" id="RU361155"/>
    </source>
</evidence>
<evidence type="ECO:0000256" key="3">
    <source>
        <dbReference type="PIRSR" id="PIRSR637359-1"/>
    </source>
</evidence>
<dbReference type="InterPro" id="IPR000863">
    <property type="entry name" value="Sulfotransferase_dom"/>
</dbReference>
<proteinExistence type="inferred from homology"/>
<evidence type="ECO:0000256" key="1">
    <source>
        <dbReference type="ARBA" id="ARBA00022679"/>
    </source>
</evidence>
<protein>
    <recommendedName>
        <fullName evidence="5">Sulfotransferase</fullName>
        <ecNumber evidence="5">2.8.2.-</ecNumber>
    </recommendedName>
</protein>
<feature type="chain" id="PRO_5013084782" description="Sulfotransferase" evidence="6">
    <location>
        <begin position="16"/>
        <end position="176"/>
    </location>
</feature>
<reference evidence="8" key="1">
    <citation type="journal article" date="2010" name="Science">
        <title>Plasticity of animal genome architecture unmasked by rapid evolution of a pelagic tunicate.</title>
        <authorList>
            <person name="Denoeud F."/>
            <person name="Henriet S."/>
            <person name="Mungpakdee S."/>
            <person name="Aury J.M."/>
            <person name="Da Silva C."/>
            <person name="Brinkmann H."/>
            <person name="Mikhaleva J."/>
            <person name="Olsen L.C."/>
            <person name="Jubin C."/>
            <person name="Canestro C."/>
            <person name="Bouquet J.M."/>
            <person name="Danks G."/>
            <person name="Poulain J."/>
            <person name="Campsteijn C."/>
            <person name="Adamski M."/>
            <person name="Cross I."/>
            <person name="Yadetie F."/>
            <person name="Muffato M."/>
            <person name="Louis A."/>
            <person name="Butcher S."/>
            <person name="Tsagkogeorga G."/>
            <person name="Konrad A."/>
            <person name="Singh S."/>
            <person name="Jensen M.F."/>
            <person name="Cong E.H."/>
            <person name="Eikeseth-Otteraa H."/>
            <person name="Noel B."/>
            <person name="Anthouard V."/>
            <person name="Porcel B.M."/>
            <person name="Kachouri-Lafond R."/>
            <person name="Nishino A."/>
            <person name="Ugolini M."/>
            <person name="Chourrout P."/>
            <person name="Nishida H."/>
            <person name="Aasland R."/>
            <person name="Huzurbazar S."/>
            <person name="Westhof E."/>
            <person name="Delsuc F."/>
            <person name="Lehrach H."/>
            <person name="Reinhardt R."/>
            <person name="Weissenbach J."/>
            <person name="Roy S.W."/>
            <person name="Artiguenave F."/>
            <person name="Postlethwait J.H."/>
            <person name="Manak J.R."/>
            <person name="Thompson E.M."/>
            <person name="Jaillon O."/>
            <person name="Du Pasquier L."/>
            <person name="Boudinot P."/>
            <person name="Liberles D.A."/>
            <person name="Volff J.N."/>
            <person name="Philippe H."/>
            <person name="Lenhard B."/>
            <person name="Roest Crollius H."/>
            <person name="Wincker P."/>
            <person name="Chourrout D."/>
        </authorList>
    </citation>
    <scope>NUCLEOTIDE SEQUENCE [LARGE SCALE GENOMIC DNA]</scope>
</reference>
<dbReference type="PANTHER" id="PTHR10605:SF72">
    <property type="entry name" value="HEPARAN SULFATE 3-O SULFOTRANSFERASE-B, ISOFORM A"/>
    <property type="match status" value="1"/>
</dbReference>
<dbReference type="InterPro" id="IPR037359">
    <property type="entry name" value="NST/OST"/>
</dbReference>
<dbReference type="GO" id="GO:0008467">
    <property type="term" value="F:[heparan sulfate]-glucosamine 3-sulfotransferase activity"/>
    <property type="evidence" value="ECO:0007669"/>
    <property type="project" value="TreeGrafter"/>
</dbReference>
<sequence>MLRILLLLGISYGQSQKRLPDAIIFGVRKGGTRALLEFVEINTKVAAAGPEIHFFDRDVNYNNGNFTWYREQMPVASDDQLVIEKTPRYFVVRKAIARMKELVEERKRDCDENLSSSAWTCKPLKLILIVREPVSRLISGFTQIQDKRLKLNKEPGPELEQEVFINGDPNQERFKF</sequence>
<comment type="similarity">
    <text evidence="5">Belongs to the sulfotransferase 1 family.</text>
</comment>
<dbReference type="AlphaFoldDB" id="E4YF75"/>
<keyword evidence="2" id="KW-0325">Glycoprotein</keyword>
<organism evidence="8">
    <name type="scientific">Oikopleura dioica</name>
    <name type="common">Tunicate</name>
    <dbReference type="NCBI Taxonomy" id="34765"/>
    <lineage>
        <taxon>Eukaryota</taxon>
        <taxon>Metazoa</taxon>
        <taxon>Chordata</taxon>
        <taxon>Tunicata</taxon>
        <taxon>Appendicularia</taxon>
        <taxon>Copelata</taxon>
        <taxon>Oikopleuridae</taxon>
        <taxon>Oikopleura</taxon>
    </lineage>
</organism>
<feature type="binding site" evidence="4">
    <location>
        <begin position="29"/>
        <end position="33"/>
    </location>
    <ligand>
        <name>3'-phosphoadenylyl sulfate</name>
        <dbReference type="ChEBI" id="CHEBI:58339"/>
    </ligand>
</feature>
<keyword evidence="6" id="KW-0732">Signal</keyword>
<feature type="signal peptide" evidence="6">
    <location>
        <begin position="1"/>
        <end position="15"/>
    </location>
</feature>
<dbReference type="Pfam" id="PF00685">
    <property type="entry name" value="Sulfotransfer_1"/>
    <property type="match status" value="1"/>
</dbReference>
<evidence type="ECO:0000256" key="6">
    <source>
        <dbReference type="SAM" id="SignalP"/>
    </source>
</evidence>
<feature type="binding site" evidence="4">
    <location>
        <position position="131"/>
    </location>
    <ligand>
        <name>3'-phosphoadenylyl sulfate</name>
        <dbReference type="ChEBI" id="CHEBI:58339"/>
    </ligand>
</feature>
<dbReference type="EMBL" id="FN654480">
    <property type="protein sequence ID" value="CBY43793.1"/>
    <property type="molecule type" value="Genomic_DNA"/>
</dbReference>
<evidence type="ECO:0000259" key="7">
    <source>
        <dbReference type="Pfam" id="PF00685"/>
    </source>
</evidence>
<evidence type="ECO:0000256" key="2">
    <source>
        <dbReference type="ARBA" id="ARBA00023180"/>
    </source>
</evidence>
<dbReference type="EC" id="2.8.2.-" evidence="5"/>
<accession>E4YF75</accession>
<dbReference type="PANTHER" id="PTHR10605">
    <property type="entry name" value="HEPARAN SULFATE SULFOTRANSFERASE"/>
    <property type="match status" value="1"/>
</dbReference>
<dbReference type="SUPFAM" id="SSF52540">
    <property type="entry name" value="P-loop containing nucleoside triphosphate hydrolases"/>
    <property type="match status" value="1"/>
</dbReference>
<dbReference type="InterPro" id="IPR027417">
    <property type="entry name" value="P-loop_NTPase"/>
</dbReference>
<feature type="active site" description="For sulfotransferase activity" evidence="3">
    <location>
        <position position="29"/>
    </location>
</feature>
<feature type="domain" description="Sulfotransferase" evidence="7">
    <location>
        <begin position="20"/>
        <end position="155"/>
    </location>
</feature>
<dbReference type="Gene3D" id="3.40.50.300">
    <property type="entry name" value="P-loop containing nucleotide triphosphate hydrolases"/>
    <property type="match status" value="1"/>
</dbReference>
<evidence type="ECO:0000256" key="4">
    <source>
        <dbReference type="PIRSR" id="PIRSR637359-2"/>
    </source>
</evidence>
<feature type="binding site" evidence="4">
    <location>
        <position position="139"/>
    </location>
    <ligand>
        <name>3'-phosphoadenylyl sulfate</name>
        <dbReference type="ChEBI" id="CHEBI:58339"/>
    </ligand>
</feature>
<evidence type="ECO:0000313" key="8">
    <source>
        <dbReference type="EMBL" id="CBY43793.1"/>
    </source>
</evidence>
<gene>
    <name evidence="8" type="ORF">GSOID_T00024159001</name>
</gene>
<name>E4YF75_OIKDI</name>